<reference evidence="2" key="1">
    <citation type="journal article" date="2019" name="Int. J. Syst. Evol. Microbiol.">
        <title>The Global Catalogue of Microorganisms (GCM) 10K type strain sequencing project: providing services to taxonomists for standard genome sequencing and annotation.</title>
        <authorList>
            <consortium name="The Broad Institute Genomics Platform"/>
            <consortium name="The Broad Institute Genome Sequencing Center for Infectious Disease"/>
            <person name="Wu L."/>
            <person name="Ma J."/>
        </authorList>
    </citation>
    <scope>NUCLEOTIDE SEQUENCE [LARGE SCALE GENOMIC DNA]</scope>
    <source>
        <strain evidence="2">NBRC 110608</strain>
    </source>
</reference>
<evidence type="ECO:0000313" key="1">
    <source>
        <dbReference type="EMBL" id="BDZ57976.1"/>
    </source>
</evidence>
<evidence type="ECO:0000313" key="2">
    <source>
        <dbReference type="Proteomes" id="UP001321421"/>
    </source>
</evidence>
<sequence>MDVVEVDTQLLATAAELTSEFSLRGYDAVHCASAKLIDDPDLVVAAGDAQLLDAWSRLGLAVLDVNQG</sequence>
<dbReference type="Proteomes" id="UP001321421">
    <property type="component" value="Chromosome"/>
</dbReference>
<gene>
    <name evidence="1" type="ORF">GCM10025872_16330</name>
</gene>
<dbReference type="SUPFAM" id="SSF88723">
    <property type="entry name" value="PIN domain-like"/>
    <property type="match status" value="1"/>
</dbReference>
<dbReference type="InterPro" id="IPR029060">
    <property type="entry name" value="PIN-like_dom_sf"/>
</dbReference>
<evidence type="ECO:0008006" key="3">
    <source>
        <dbReference type="Google" id="ProtNLM"/>
    </source>
</evidence>
<name>A0ABM8HAL9_9MICO</name>
<protein>
    <recommendedName>
        <fullName evidence="3">PIN domain-containing protein</fullName>
    </recommendedName>
</protein>
<organism evidence="1 2">
    <name type="scientific">Barrientosiimonas endolithica</name>
    <dbReference type="NCBI Taxonomy" id="1535208"/>
    <lineage>
        <taxon>Bacteria</taxon>
        <taxon>Bacillati</taxon>
        <taxon>Actinomycetota</taxon>
        <taxon>Actinomycetes</taxon>
        <taxon>Micrococcales</taxon>
        <taxon>Dermacoccaceae</taxon>
        <taxon>Barrientosiimonas</taxon>
    </lineage>
</organism>
<accession>A0ABM8HAL9</accession>
<keyword evidence="2" id="KW-1185">Reference proteome</keyword>
<dbReference type="Gene3D" id="3.40.50.1010">
    <property type="entry name" value="5'-nuclease"/>
    <property type="match status" value="1"/>
</dbReference>
<dbReference type="EMBL" id="AP027735">
    <property type="protein sequence ID" value="BDZ57976.1"/>
    <property type="molecule type" value="Genomic_DNA"/>
</dbReference>
<proteinExistence type="predicted"/>
<dbReference type="CDD" id="cd09874">
    <property type="entry name" value="PIN_MT3492-like"/>
    <property type="match status" value="1"/>
</dbReference>